<dbReference type="Gene3D" id="1.20.1540.10">
    <property type="entry name" value="Rhomboid-like"/>
    <property type="match status" value="1"/>
</dbReference>
<keyword evidence="4 8" id="KW-0812">Transmembrane</keyword>
<sequence length="256" mass="29235">GVFSMQRSFQLGLLLLIVQLYQEGLTNIPVVTLTFLFFNVYNYMLPVAPLVQVCLNIQYVYTFKEWSRIWLERRLGGAWFLYMLSVFYVLTGVVHLLLQAWLLEAVVDSKDPLMEFIRECAVGFSGVVFALKVVSNHCDPGGETYVWTIRVSNRFASWVELVLLYLIAPWTSVIANLAGILVGLLYTVGPLETIMRMCAGLEIYCLNVCSGYNYSRRNYPSADREPDISGMTEAEQIDMAIRNSMNEQGKKYLNRE</sequence>
<dbReference type="PANTHER" id="PTHR43066:SF1">
    <property type="entry name" value="RHOMBOID PROTEIN 2"/>
    <property type="match status" value="1"/>
</dbReference>
<dbReference type="InParanoid" id="A0A3Q3LTC3"/>
<reference evidence="10" key="2">
    <citation type="submission" date="2025-09" db="UniProtKB">
        <authorList>
            <consortium name="Ensembl"/>
        </authorList>
    </citation>
    <scope>IDENTIFICATION</scope>
</reference>
<feature type="transmembrane region" description="Helical" evidence="8">
    <location>
        <begin position="79"/>
        <end position="102"/>
    </location>
</feature>
<keyword evidence="3" id="KW-0645">Protease</keyword>
<feature type="domain" description="Peptidase S54 rhomboid" evidence="9">
    <location>
        <begin position="84"/>
        <end position="188"/>
    </location>
</feature>
<keyword evidence="11" id="KW-1185">Reference proteome</keyword>
<feature type="transmembrane region" description="Helical" evidence="8">
    <location>
        <begin position="40"/>
        <end position="59"/>
    </location>
</feature>
<comment type="similarity">
    <text evidence="2">Belongs to the peptidase S54 family.</text>
</comment>
<dbReference type="Ensembl" id="ENSLBET00000012375.1">
    <property type="protein sequence ID" value="ENSLBEP00000011770.1"/>
    <property type="gene ID" value="ENSLBEG00000008984.1"/>
</dbReference>
<dbReference type="PANTHER" id="PTHR43066">
    <property type="entry name" value="RHOMBOID-RELATED PROTEIN"/>
    <property type="match status" value="1"/>
</dbReference>
<accession>A0A3Q3LTC3</accession>
<dbReference type="Gene3D" id="6.10.300.40">
    <property type="match status" value="1"/>
</dbReference>
<evidence type="ECO:0000259" key="9">
    <source>
        <dbReference type="Pfam" id="PF01694"/>
    </source>
</evidence>
<comment type="subcellular location">
    <subcellularLocation>
        <location evidence="1">Membrane</location>
        <topology evidence="1">Multi-pass membrane protein</topology>
    </subcellularLocation>
</comment>
<reference evidence="10" key="1">
    <citation type="submission" date="2025-08" db="UniProtKB">
        <authorList>
            <consortium name="Ensembl"/>
        </authorList>
    </citation>
    <scope>IDENTIFICATION</scope>
</reference>
<evidence type="ECO:0000313" key="10">
    <source>
        <dbReference type="Ensembl" id="ENSLBEP00000011770.1"/>
    </source>
</evidence>
<evidence type="ECO:0000313" key="11">
    <source>
        <dbReference type="Proteomes" id="UP000261660"/>
    </source>
</evidence>
<dbReference type="GO" id="GO:0016020">
    <property type="term" value="C:membrane"/>
    <property type="evidence" value="ECO:0007669"/>
    <property type="project" value="UniProtKB-SubCell"/>
</dbReference>
<feature type="transmembrane region" description="Helical" evidence="8">
    <location>
        <begin position="162"/>
        <end position="187"/>
    </location>
</feature>
<protein>
    <submittedName>
        <fullName evidence="10">Rhomboid domain containing 1</fullName>
    </submittedName>
</protein>
<dbReference type="Proteomes" id="UP000261660">
    <property type="component" value="Unplaced"/>
</dbReference>
<dbReference type="STRING" id="56723.ENSLBEP00000011770"/>
<dbReference type="InterPro" id="IPR022764">
    <property type="entry name" value="Peptidase_S54_rhomboid_dom"/>
</dbReference>
<keyword evidence="7 8" id="KW-0472">Membrane</keyword>
<dbReference type="GO" id="GO:0006508">
    <property type="term" value="P:proteolysis"/>
    <property type="evidence" value="ECO:0007669"/>
    <property type="project" value="UniProtKB-KW"/>
</dbReference>
<dbReference type="GO" id="GO:0004252">
    <property type="term" value="F:serine-type endopeptidase activity"/>
    <property type="evidence" value="ECO:0007669"/>
    <property type="project" value="InterPro"/>
</dbReference>
<name>A0A3Q3LTC3_9LABR</name>
<evidence type="ECO:0000256" key="1">
    <source>
        <dbReference type="ARBA" id="ARBA00004141"/>
    </source>
</evidence>
<dbReference type="GeneTree" id="ENSGT00390000010744"/>
<evidence type="ECO:0000256" key="8">
    <source>
        <dbReference type="SAM" id="Phobius"/>
    </source>
</evidence>
<organism evidence="10 11">
    <name type="scientific">Labrus bergylta</name>
    <name type="common">ballan wrasse</name>
    <dbReference type="NCBI Taxonomy" id="56723"/>
    <lineage>
        <taxon>Eukaryota</taxon>
        <taxon>Metazoa</taxon>
        <taxon>Chordata</taxon>
        <taxon>Craniata</taxon>
        <taxon>Vertebrata</taxon>
        <taxon>Euteleostomi</taxon>
        <taxon>Actinopterygii</taxon>
        <taxon>Neopterygii</taxon>
        <taxon>Teleostei</taxon>
        <taxon>Neoteleostei</taxon>
        <taxon>Acanthomorphata</taxon>
        <taxon>Eupercaria</taxon>
        <taxon>Labriformes</taxon>
        <taxon>Labridae</taxon>
        <taxon>Labrus</taxon>
    </lineage>
</organism>
<evidence type="ECO:0000256" key="6">
    <source>
        <dbReference type="ARBA" id="ARBA00022989"/>
    </source>
</evidence>
<evidence type="ECO:0000256" key="5">
    <source>
        <dbReference type="ARBA" id="ARBA00022801"/>
    </source>
</evidence>
<evidence type="ECO:0000256" key="7">
    <source>
        <dbReference type="ARBA" id="ARBA00023136"/>
    </source>
</evidence>
<dbReference type="InterPro" id="IPR035952">
    <property type="entry name" value="Rhomboid-like_sf"/>
</dbReference>
<dbReference type="SUPFAM" id="SSF144091">
    <property type="entry name" value="Rhomboid-like"/>
    <property type="match status" value="1"/>
</dbReference>
<dbReference type="AlphaFoldDB" id="A0A3Q3LTC3"/>
<keyword evidence="5" id="KW-0378">Hydrolase</keyword>
<evidence type="ECO:0000256" key="2">
    <source>
        <dbReference type="ARBA" id="ARBA00009045"/>
    </source>
</evidence>
<dbReference type="Pfam" id="PF01694">
    <property type="entry name" value="Rhomboid"/>
    <property type="match status" value="1"/>
</dbReference>
<proteinExistence type="inferred from homology"/>
<evidence type="ECO:0000256" key="4">
    <source>
        <dbReference type="ARBA" id="ARBA00022692"/>
    </source>
</evidence>
<evidence type="ECO:0000256" key="3">
    <source>
        <dbReference type="ARBA" id="ARBA00022670"/>
    </source>
</evidence>
<keyword evidence="6 8" id="KW-1133">Transmembrane helix</keyword>